<evidence type="ECO:0000256" key="1">
    <source>
        <dbReference type="SAM" id="Phobius"/>
    </source>
</evidence>
<organism evidence="2 3">
    <name type="scientific">Iris pallida</name>
    <name type="common">Sweet iris</name>
    <dbReference type="NCBI Taxonomy" id="29817"/>
    <lineage>
        <taxon>Eukaryota</taxon>
        <taxon>Viridiplantae</taxon>
        <taxon>Streptophyta</taxon>
        <taxon>Embryophyta</taxon>
        <taxon>Tracheophyta</taxon>
        <taxon>Spermatophyta</taxon>
        <taxon>Magnoliopsida</taxon>
        <taxon>Liliopsida</taxon>
        <taxon>Asparagales</taxon>
        <taxon>Iridaceae</taxon>
        <taxon>Iridoideae</taxon>
        <taxon>Irideae</taxon>
        <taxon>Iris</taxon>
    </lineage>
</organism>
<evidence type="ECO:0000313" key="3">
    <source>
        <dbReference type="Proteomes" id="UP001140949"/>
    </source>
</evidence>
<name>A0AAX6I4P3_IRIPA</name>
<keyword evidence="3" id="KW-1185">Reference proteome</keyword>
<keyword evidence="1" id="KW-0812">Transmembrane</keyword>
<evidence type="ECO:0000313" key="2">
    <source>
        <dbReference type="EMBL" id="KAJ6847951.1"/>
    </source>
</evidence>
<reference evidence="2" key="2">
    <citation type="submission" date="2023-04" db="EMBL/GenBank/DDBJ databases">
        <authorList>
            <person name="Bruccoleri R.E."/>
            <person name="Oakeley E.J."/>
            <person name="Faust A.-M."/>
            <person name="Dessus-Babus S."/>
            <person name="Altorfer M."/>
            <person name="Burckhardt D."/>
            <person name="Oertli M."/>
            <person name="Naumann U."/>
            <person name="Petersen F."/>
            <person name="Wong J."/>
        </authorList>
    </citation>
    <scope>NUCLEOTIDE SEQUENCE</scope>
    <source>
        <strain evidence="2">GSM-AAB239-AS_SAM_17_03QT</strain>
        <tissue evidence="2">Leaf</tissue>
    </source>
</reference>
<reference evidence="2" key="1">
    <citation type="journal article" date="2023" name="GigaByte">
        <title>Genome assembly of the bearded iris, Iris pallida Lam.</title>
        <authorList>
            <person name="Bruccoleri R.E."/>
            <person name="Oakeley E.J."/>
            <person name="Faust A.M.E."/>
            <person name="Altorfer M."/>
            <person name="Dessus-Babus S."/>
            <person name="Burckhardt D."/>
            <person name="Oertli M."/>
            <person name="Naumann U."/>
            <person name="Petersen F."/>
            <person name="Wong J."/>
        </authorList>
    </citation>
    <scope>NUCLEOTIDE SEQUENCE</scope>
    <source>
        <strain evidence="2">GSM-AAB239-AS_SAM_17_03QT</strain>
    </source>
</reference>
<dbReference type="AlphaFoldDB" id="A0AAX6I4P3"/>
<comment type="caution">
    <text evidence="2">The sequence shown here is derived from an EMBL/GenBank/DDBJ whole genome shotgun (WGS) entry which is preliminary data.</text>
</comment>
<dbReference type="EMBL" id="JANAVB010004797">
    <property type="protein sequence ID" value="KAJ6847951.1"/>
    <property type="molecule type" value="Genomic_DNA"/>
</dbReference>
<sequence length="40" mass="4088">MPGCLGHNPSYVVIVSCVARVFVFAFGVGVACPSAVMAKC</sequence>
<keyword evidence="1" id="KW-1133">Transmembrane helix</keyword>
<feature type="transmembrane region" description="Helical" evidence="1">
    <location>
        <begin position="12"/>
        <end position="36"/>
    </location>
</feature>
<keyword evidence="1" id="KW-0472">Membrane</keyword>
<protein>
    <submittedName>
        <fullName evidence="2">Uncharacterized protein</fullName>
    </submittedName>
</protein>
<proteinExistence type="predicted"/>
<gene>
    <name evidence="2" type="ORF">M6B38_115615</name>
</gene>
<dbReference type="Proteomes" id="UP001140949">
    <property type="component" value="Unassembled WGS sequence"/>
</dbReference>
<accession>A0AAX6I4P3</accession>